<dbReference type="Proteomes" id="UP000000428">
    <property type="component" value="Chromosome"/>
</dbReference>
<feature type="compositionally biased region" description="Basic and acidic residues" evidence="1">
    <location>
        <begin position="85"/>
        <end position="99"/>
    </location>
</feature>
<reference evidence="2 3" key="1">
    <citation type="journal article" date="2001" name="Proc. Natl. Acad. Sci. U.S.A.">
        <title>Genome sequence of an industrial microorganism Streptomyces avermitilis: deducing the ability of producing secondary metabolites.</title>
        <authorList>
            <person name="Omura S."/>
            <person name="Ikeda H."/>
            <person name="Ishikawa J."/>
            <person name="Hanamoto A."/>
            <person name="Takahashi C."/>
            <person name="Shinose M."/>
            <person name="Takahashi Y."/>
            <person name="Horikawa H."/>
            <person name="Nakazawa H."/>
            <person name="Osonoe T."/>
            <person name="Kikuchi H."/>
            <person name="Shiba T."/>
            <person name="Sakaki Y."/>
            <person name="Hattori M."/>
        </authorList>
    </citation>
    <scope>NUCLEOTIDE SEQUENCE [LARGE SCALE GENOMIC DNA]</scope>
    <source>
        <strain evidence="3">ATCC 31267 / DSM 46492 / JCM 5070 / NBRC 14893 / NCIMB 12804 / NRRL 8165 / MA-4680</strain>
    </source>
</reference>
<organism evidence="2 3">
    <name type="scientific">Streptomyces avermitilis (strain ATCC 31267 / DSM 46492 / JCM 5070 / NBRC 14893 / NCIMB 12804 / NRRL 8165 / MA-4680)</name>
    <dbReference type="NCBI Taxonomy" id="227882"/>
    <lineage>
        <taxon>Bacteria</taxon>
        <taxon>Bacillati</taxon>
        <taxon>Actinomycetota</taxon>
        <taxon>Actinomycetes</taxon>
        <taxon>Kitasatosporales</taxon>
        <taxon>Streptomycetaceae</taxon>
        <taxon>Streptomyces</taxon>
    </lineage>
</organism>
<reference evidence="2 3" key="3">
    <citation type="journal article" date="2014" name="J. Ind. Microbiol. Biotechnol.">
        <title>Genome mining of the Streptomyces avermitilis genome and development of genome-minimized hosts for heterologous expression of biosynthetic gene clusters.</title>
        <authorList>
            <person name="Ikeda H."/>
            <person name="Shin-ya K."/>
            <person name="Omura S."/>
        </authorList>
    </citation>
    <scope>NUCLEOTIDE SEQUENCE [LARGE SCALE GENOMIC DNA]</scope>
    <source>
        <strain evidence="3">ATCC 31267 / DSM 46492 / JCM 5070 / NBRC 14893 / NCIMB 12804 / NRRL 8165 / MA-4680</strain>
    </source>
</reference>
<evidence type="ECO:0000256" key="1">
    <source>
        <dbReference type="SAM" id="MobiDB-lite"/>
    </source>
</evidence>
<name>Q82Q01_STRAW</name>
<feature type="region of interest" description="Disordered" evidence="1">
    <location>
        <begin position="85"/>
        <end position="134"/>
    </location>
</feature>
<evidence type="ECO:0000313" key="2">
    <source>
        <dbReference type="EMBL" id="BAC68430.1"/>
    </source>
</evidence>
<reference evidence="2 3" key="2">
    <citation type="journal article" date="2003" name="Nat. Biotechnol.">
        <title>Complete genome sequence and comparative analysis of the industrial microorganism Streptomyces avermitilis.</title>
        <authorList>
            <person name="Ikeda H."/>
            <person name="Ishikawa J."/>
            <person name="Hanamoto A."/>
            <person name="Shinose M."/>
            <person name="Kikuchi H."/>
            <person name="Shiba T."/>
            <person name="Sakaki Y."/>
            <person name="Hattori M."/>
            <person name="Omura S."/>
        </authorList>
    </citation>
    <scope>NUCLEOTIDE SEQUENCE [LARGE SCALE GENOMIC DNA]</scope>
    <source>
        <strain evidence="3">ATCC 31267 / DSM 46492 / JCM 5070 / NBRC 14893 / NCIMB 12804 / NRRL 8165 / MA-4680</strain>
    </source>
</reference>
<proteinExistence type="predicted"/>
<protein>
    <submittedName>
        <fullName evidence="2">IS5 family IS1648-like transposase</fullName>
    </submittedName>
</protein>
<gene>
    <name evidence="2" type="ORF">SAVERM_720</name>
</gene>
<dbReference type="EMBL" id="BA000030">
    <property type="protein sequence ID" value="BAC68430.1"/>
    <property type="molecule type" value="Genomic_DNA"/>
</dbReference>
<dbReference type="KEGG" id="sma:SAVERM_720"/>
<dbReference type="HOGENOM" id="CLU_1894933_0_0_11"/>
<accession>Q82Q01</accession>
<keyword evidence="3" id="KW-1185">Reference proteome</keyword>
<sequence length="134" mass="14723">MRQDCEVPGTDAGKPAGEREVYRVLEEVHTLAGCRMRDPVHRVRGILVHSTAVAAGPRTGAAEPGHVLAGRAYSSRKIREYLRERQIPHAYPEKPDRAGHRLPAARPDDVRPDSTMGDLLRGWLPPRARAPPGG</sequence>
<dbReference type="AlphaFoldDB" id="Q82Q01"/>
<evidence type="ECO:0000313" key="3">
    <source>
        <dbReference type="Proteomes" id="UP000000428"/>
    </source>
</evidence>